<feature type="transmembrane region" description="Helical" evidence="6">
    <location>
        <begin position="303"/>
        <end position="323"/>
    </location>
</feature>
<dbReference type="InterPro" id="IPR050833">
    <property type="entry name" value="Poly_Biosynth_Transport"/>
</dbReference>
<dbReference type="Proteomes" id="UP001199424">
    <property type="component" value="Unassembled WGS sequence"/>
</dbReference>
<feature type="transmembrane region" description="Helical" evidence="6">
    <location>
        <begin position="182"/>
        <end position="203"/>
    </location>
</feature>
<name>A0AAE3AKJ6_9FIRM</name>
<keyword evidence="8" id="KW-1185">Reference proteome</keyword>
<comment type="caution">
    <text evidence="7">The sequence shown here is derived from an EMBL/GenBank/DDBJ whole genome shotgun (WGS) entry which is preliminary data.</text>
</comment>
<proteinExistence type="predicted"/>
<organism evidence="7 8">
    <name type="scientific">Hominenteromicrobium mulieris</name>
    <dbReference type="NCBI Taxonomy" id="2885357"/>
    <lineage>
        <taxon>Bacteria</taxon>
        <taxon>Bacillati</taxon>
        <taxon>Bacillota</taxon>
        <taxon>Clostridia</taxon>
        <taxon>Eubacteriales</taxon>
        <taxon>Oscillospiraceae</taxon>
        <taxon>Hominenteromicrobium</taxon>
    </lineage>
</organism>
<comment type="subcellular location">
    <subcellularLocation>
        <location evidence="1">Cell membrane</location>
        <topology evidence="1">Multi-pass membrane protein</topology>
    </subcellularLocation>
</comment>
<feature type="transmembrane region" description="Helical" evidence="6">
    <location>
        <begin position="119"/>
        <end position="139"/>
    </location>
</feature>
<sequence>MRAKRCFFNAFSGLFSQFVSVALGVIIPRLVLVQLGSEANGLLSATQQALVYLDLLESGIGTAALQALYKPAAEQDRAAVSGIFNAIRREYAKVGIAYAVLVCGLSVLFPFFIKTELPFFTVLLTVLLGSMGQAVRFLFQAKYRVLLQAEGRGYVLINANLLLTVSISIGKIILLICGLSLIAVQLLCFLCGLLQTVLLTLYAKKQYSWLNRAVPPDTTATAQHRAVLVHQISGLIFQNTDVLLLSVVCGLKTTSVYSMYVMLFGMVGTAVSAINGSVSFALGQTYHTDRAHFLRLYRAFETYNMALTFALYLTADVFILPFLKLYTAGVTDISYLDPVLPHLFVCTYLLSNGRAAAQRVIEYAGHFQKTQNRSVIESVINLLISLLLVVPLGMYGVLIGTIAALLYRTNDMIFYASHKLLHAPARRTYRKFLCNGVLFVLLWFSAKALPLPLNSYPALLLSAAVFCIFSLLLFTVLGSALDCDARRVLFDIWRRTVMTVLQKANTFAAK</sequence>
<feature type="transmembrane region" description="Helical" evidence="6">
    <location>
        <begin position="428"/>
        <end position="446"/>
    </location>
</feature>
<evidence type="ECO:0000313" key="7">
    <source>
        <dbReference type="EMBL" id="MCC2135733.1"/>
    </source>
</evidence>
<feature type="transmembrane region" description="Helical" evidence="6">
    <location>
        <begin position="90"/>
        <end position="113"/>
    </location>
</feature>
<keyword evidence="4 6" id="KW-1133">Transmembrane helix</keyword>
<dbReference type="AlphaFoldDB" id="A0AAE3AKJ6"/>
<dbReference type="EMBL" id="JAJEQC010000001">
    <property type="protein sequence ID" value="MCC2135733.1"/>
    <property type="molecule type" value="Genomic_DNA"/>
</dbReference>
<evidence type="ECO:0000313" key="8">
    <source>
        <dbReference type="Proteomes" id="UP001199424"/>
    </source>
</evidence>
<feature type="transmembrane region" description="Helical" evidence="6">
    <location>
        <begin position="382"/>
        <end position="407"/>
    </location>
</feature>
<feature type="transmembrane region" description="Helical" evidence="6">
    <location>
        <begin position="458"/>
        <end position="481"/>
    </location>
</feature>
<keyword evidence="2" id="KW-1003">Cell membrane</keyword>
<reference evidence="7" key="1">
    <citation type="submission" date="2021-10" db="EMBL/GenBank/DDBJ databases">
        <title>Anaerobic single-cell dispensing facilitates the cultivation of human gut bacteria.</title>
        <authorList>
            <person name="Afrizal A."/>
        </authorList>
    </citation>
    <scope>NUCLEOTIDE SEQUENCE</scope>
    <source>
        <strain evidence="7">CLA-AA-H250</strain>
    </source>
</reference>
<gene>
    <name evidence="7" type="ORF">LKD31_01715</name>
</gene>
<protein>
    <submittedName>
        <fullName evidence="7">Polysaccharide biosynthesis C-terminal domain-containing protein</fullName>
    </submittedName>
</protein>
<dbReference type="PANTHER" id="PTHR30250:SF26">
    <property type="entry name" value="PSMA PROTEIN"/>
    <property type="match status" value="1"/>
</dbReference>
<evidence type="ECO:0000256" key="1">
    <source>
        <dbReference type="ARBA" id="ARBA00004651"/>
    </source>
</evidence>
<evidence type="ECO:0000256" key="3">
    <source>
        <dbReference type="ARBA" id="ARBA00022692"/>
    </source>
</evidence>
<evidence type="ECO:0000256" key="6">
    <source>
        <dbReference type="SAM" id="Phobius"/>
    </source>
</evidence>
<dbReference type="PANTHER" id="PTHR30250">
    <property type="entry name" value="PST FAMILY PREDICTED COLANIC ACID TRANSPORTER"/>
    <property type="match status" value="1"/>
</dbReference>
<evidence type="ECO:0000256" key="4">
    <source>
        <dbReference type="ARBA" id="ARBA00022989"/>
    </source>
</evidence>
<dbReference type="RefSeq" id="WP_308448354.1">
    <property type="nucleotide sequence ID" value="NZ_JAJEQC010000001.1"/>
</dbReference>
<feature type="transmembrane region" description="Helical" evidence="6">
    <location>
        <begin position="259"/>
        <end position="282"/>
    </location>
</feature>
<evidence type="ECO:0000256" key="2">
    <source>
        <dbReference type="ARBA" id="ARBA00022475"/>
    </source>
</evidence>
<feature type="transmembrane region" description="Helical" evidence="6">
    <location>
        <begin position="235"/>
        <end position="253"/>
    </location>
</feature>
<feature type="transmembrane region" description="Helical" evidence="6">
    <location>
        <begin position="151"/>
        <end position="176"/>
    </location>
</feature>
<dbReference type="GO" id="GO:0005886">
    <property type="term" value="C:plasma membrane"/>
    <property type="evidence" value="ECO:0007669"/>
    <property type="project" value="UniProtKB-SubCell"/>
</dbReference>
<accession>A0AAE3AKJ6</accession>
<keyword evidence="3 6" id="KW-0812">Transmembrane</keyword>
<evidence type="ECO:0000256" key="5">
    <source>
        <dbReference type="ARBA" id="ARBA00023136"/>
    </source>
</evidence>
<keyword evidence="5 6" id="KW-0472">Membrane</keyword>